<dbReference type="InterPro" id="IPR013830">
    <property type="entry name" value="SGNH_hydro"/>
</dbReference>
<feature type="signal peptide" evidence="1">
    <location>
        <begin position="1"/>
        <end position="23"/>
    </location>
</feature>
<sequence length="274" mass="29195">MLVRRLGAVALAFILLPAVAAHAAREAPPVPSSMAALGDSITRGRNACGPFIACVARSWSTGWSAGVHSHFRMIESENPAIDGHNHNDAADKARAADLPGQATTAVGQGVDYVTVLIGANDACTRTEAGMTSVADYRAAIDQALAVLRTGLPEARIAVVSVPDLFRLWQVGHVDPDAVRLWNRNLTCQSMLANATSADRADVDRRSRVRDRVIGYNEQLAAACAAYGPLCDFDDDAVFGYPFTLDQLSMLDRFHPNGAGQDALGLVSYASGFDW</sequence>
<dbReference type="Proteomes" id="UP001595816">
    <property type="component" value="Unassembled WGS sequence"/>
</dbReference>
<dbReference type="Gene3D" id="3.40.50.1110">
    <property type="entry name" value="SGNH hydrolase"/>
    <property type="match status" value="1"/>
</dbReference>
<feature type="domain" description="SGNH hydrolase-type esterase" evidence="2">
    <location>
        <begin position="36"/>
        <end position="261"/>
    </location>
</feature>
<feature type="chain" id="PRO_5045141372" evidence="1">
    <location>
        <begin position="24"/>
        <end position="274"/>
    </location>
</feature>
<protein>
    <submittedName>
        <fullName evidence="3">GDSL-type esterase/lipase family protein</fullName>
    </submittedName>
</protein>
<organism evidence="3 4">
    <name type="scientific">Hamadaea flava</name>
    <dbReference type="NCBI Taxonomy" id="1742688"/>
    <lineage>
        <taxon>Bacteria</taxon>
        <taxon>Bacillati</taxon>
        <taxon>Actinomycetota</taxon>
        <taxon>Actinomycetes</taxon>
        <taxon>Micromonosporales</taxon>
        <taxon>Micromonosporaceae</taxon>
        <taxon>Hamadaea</taxon>
    </lineage>
</organism>
<evidence type="ECO:0000313" key="4">
    <source>
        <dbReference type="Proteomes" id="UP001595816"/>
    </source>
</evidence>
<reference evidence="4" key="1">
    <citation type="journal article" date="2019" name="Int. J. Syst. Evol. Microbiol.">
        <title>The Global Catalogue of Microorganisms (GCM) 10K type strain sequencing project: providing services to taxonomists for standard genome sequencing and annotation.</title>
        <authorList>
            <consortium name="The Broad Institute Genomics Platform"/>
            <consortium name="The Broad Institute Genome Sequencing Center for Infectious Disease"/>
            <person name="Wu L."/>
            <person name="Ma J."/>
        </authorList>
    </citation>
    <scope>NUCLEOTIDE SEQUENCE [LARGE SCALE GENOMIC DNA]</scope>
    <source>
        <strain evidence="4">CGMCC 4.7289</strain>
    </source>
</reference>
<accession>A0ABV8LVX9</accession>
<comment type="caution">
    <text evidence="3">The sequence shown here is derived from an EMBL/GenBank/DDBJ whole genome shotgun (WGS) entry which is preliminary data.</text>
</comment>
<dbReference type="EMBL" id="JBHSAY010000015">
    <property type="protein sequence ID" value="MFC4133994.1"/>
    <property type="molecule type" value="Genomic_DNA"/>
</dbReference>
<keyword evidence="4" id="KW-1185">Reference proteome</keyword>
<evidence type="ECO:0000259" key="2">
    <source>
        <dbReference type="Pfam" id="PF13472"/>
    </source>
</evidence>
<gene>
    <name evidence="3" type="ORF">ACFOZ4_25575</name>
</gene>
<evidence type="ECO:0000313" key="3">
    <source>
        <dbReference type="EMBL" id="MFC4133994.1"/>
    </source>
</evidence>
<keyword evidence="1" id="KW-0732">Signal</keyword>
<dbReference type="RefSeq" id="WP_253761805.1">
    <property type="nucleotide sequence ID" value="NZ_JAMZDZ010000001.1"/>
</dbReference>
<name>A0ABV8LVX9_9ACTN</name>
<dbReference type="InterPro" id="IPR036514">
    <property type="entry name" value="SGNH_hydro_sf"/>
</dbReference>
<dbReference type="Pfam" id="PF13472">
    <property type="entry name" value="Lipase_GDSL_2"/>
    <property type="match status" value="1"/>
</dbReference>
<proteinExistence type="predicted"/>
<evidence type="ECO:0000256" key="1">
    <source>
        <dbReference type="SAM" id="SignalP"/>
    </source>
</evidence>
<dbReference type="SUPFAM" id="SSF52266">
    <property type="entry name" value="SGNH hydrolase"/>
    <property type="match status" value="1"/>
</dbReference>